<protein>
    <submittedName>
        <fullName evidence="1">Uncharacterized protein</fullName>
    </submittedName>
</protein>
<comment type="caution">
    <text evidence="1">The sequence shown here is derived from an EMBL/GenBank/DDBJ whole genome shotgun (WGS) entry which is preliminary data.</text>
</comment>
<dbReference type="PANTHER" id="PTHR35871:SF1">
    <property type="entry name" value="CXC1-LIKE CYSTEINE CLUSTER ASSOCIATED WITH KDZ TRANSPOSASES DOMAIN-CONTAINING PROTEIN"/>
    <property type="match status" value="1"/>
</dbReference>
<gene>
    <name evidence="1" type="ORF">DFH07DRAFT_955567</name>
</gene>
<dbReference type="Proteomes" id="UP001215280">
    <property type="component" value="Unassembled WGS sequence"/>
</dbReference>
<name>A0AAD7JLS1_9AGAR</name>
<evidence type="ECO:0000313" key="1">
    <source>
        <dbReference type="EMBL" id="KAJ7765903.1"/>
    </source>
</evidence>
<sequence length="579" mass="64427">MPAVSKRKDASRQSWDAAMGSIKTGAKKVIKIITPRKKRRKIETEKENDVDIARDSNILDTQSLYGPSQPDDDVFLSPELATFIPNFGDLPMDAHSQFGAFSPHARVSPSKSSTLGRIWHDFTPRLLSRLSPSRKSAVNQRGFDDDESILAARSSRPARMLAKDSSSILNSDTSSNFMLSPDDSIDSASSKSVASASLKSTPDTPVISDAELAERARLRERAAKTADGHLREAPSVAVADAALADLGKVLRPPQKKGPGYIDPKIDPFTRSRIEGMRSFLVLYANPKSPTYGKWKAASTAAAITMCQGSYCARVLHRLARQYIADRSVLSQNPYGNWNETLLVNEDLCNELMEYLQLLGSTKDKDGKESGITSAKVQAWLAHEIMQKYAITKPISLATAKRYLHALGFRFSSPVKGQYVDGHERADVRFHRDKMYIPKLSELRTRMRVYDKDGVDITADMESMVASGKRVVIWYHDESIFYAHDHTRKSWRHKDTSIKPRKKGEGASLMVADYVSADFGWLVGPLTGRSARVILKPGKNRDGYFTSDDILAQARVAMDILPEFGDDIEHVFENAIYGNY</sequence>
<evidence type="ECO:0000313" key="2">
    <source>
        <dbReference type="Proteomes" id="UP001215280"/>
    </source>
</evidence>
<reference evidence="1" key="1">
    <citation type="submission" date="2023-03" db="EMBL/GenBank/DDBJ databases">
        <title>Massive genome expansion in bonnet fungi (Mycena s.s.) driven by repeated elements and novel gene families across ecological guilds.</title>
        <authorList>
            <consortium name="Lawrence Berkeley National Laboratory"/>
            <person name="Harder C.B."/>
            <person name="Miyauchi S."/>
            <person name="Viragh M."/>
            <person name="Kuo A."/>
            <person name="Thoen E."/>
            <person name="Andreopoulos B."/>
            <person name="Lu D."/>
            <person name="Skrede I."/>
            <person name="Drula E."/>
            <person name="Henrissat B."/>
            <person name="Morin E."/>
            <person name="Kohler A."/>
            <person name="Barry K."/>
            <person name="LaButti K."/>
            <person name="Morin E."/>
            <person name="Salamov A."/>
            <person name="Lipzen A."/>
            <person name="Mereny Z."/>
            <person name="Hegedus B."/>
            <person name="Baldrian P."/>
            <person name="Stursova M."/>
            <person name="Weitz H."/>
            <person name="Taylor A."/>
            <person name="Grigoriev I.V."/>
            <person name="Nagy L.G."/>
            <person name="Martin F."/>
            <person name="Kauserud H."/>
        </authorList>
    </citation>
    <scope>NUCLEOTIDE SEQUENCE</scope>
    <source>
        <strain evidence="1">CBHHK188m</strain>
    </source>
</reference>
<proteinExistence type="predicted"/>
<organism evidence="1 2">
    <name type="scientific">Mycena maculata</name>
    <dbReference type="NCBI Taxonomy" id="230809"/>
    <lineage>
        <taxon>Eukaryota</taxon>
        <taxon>Fungi</taxon>
        <taxon>Dikarya</taxon>
        <taxon>Basidiomycota</taxon>
        <taxon>Agaricomycotina</taxon>
        <taxon>Agaricomycetes</taxon>
        <taxon>Agaricomycetidae</taxon>
        <taxon>Agaricales</taxon>
        <taxon>Marasmiineae</taxon>
        <taxon>Mycenaceae</taxon>
        <taxon>Mycena</taxon>
    </lineage>
</organism>
<dbReference type="EMBL" id="JARJLG010000034">
    <property type="protein sequence ID" value="KAJ7765903.1"/>
    <property type="molecule type" value="Genomic_DNA"/>
</dbReference>
<dbReference type="AlphaFoldDB" id="A0AAD7JLS1"/>
<accession>A0AAD7JLS1</accession>
<keyword evidence="2" id="KW-1185">Reference proteome</keyword>
<dbReference type="PANTHER" id="PTHR35871">
    <property type="entry name" value="EXPRESSED PROTEIN"/>
    <property type="match status" value="1"/>
</dbReference>